<dbReference type="FunFam" id="3.40.50.410:FF:000001">
    <property type="entry name" value="Collagen, type XII, alpha 1"/>
    <property type="match status" value="1"/>
</dbReference>
<dbReference type="FunFam" id="3.40.50.410:FF:000016">
    <property type="entry name" value="Collagen type VI alpha 3 chain"/>
    <property type="match status" value="1"/>
</dbReference>
<evidence type="ECO:0000256" key="2">
    <source>
        <dbReference type="ARBA" id="ARBA00022525"/>
    </source>
</evidence>
<accession>A0AAX7THS9</accession>
<evidence type="ECO:0000313" key="15">
    <source>
        <dbReference type="Proteomes" id="UP000265100"/>
    </source>
</evidence>
<keyword evidence="7" id="KW-0176">Collagen</keyword>
<feature type="compositionally biased region" description="Gly residues" evidence="10">
    <location>
        <begin position="1818"/>
        <end position="1827"/>
    </location>
</feature>
<feature type="domain" description="VWFA" evidence="12">
    <location>
        <begin position="1014"/>
        <end position="1183"/>
    </location>
</feature>
<dbReference type="Proteomes" id="UP000265100">
    <property type="component" value="Chromosome 11"/>
</dbReference>
<dbReference type="SMART" id="SM00131">
    <property type="entry name" value="KU"/>
    <property type="match status" value="2"/>
</dbReference>
<dbReference type="CDD" id="cd22635">
    <property type="entry name" value="Kunitz_papilin"/>
    <property type="match status" value="1"/>
</dbReference>
<evidence type="ECO:0000256" key="9">
    <source>
        <dbReference type="ARBA" id="ARBA00023180"/>
    </source>
</evidence>
<dbReference type="SUPFAM" id="SSF53300">
    <property type="entry name" value="vWA-like"/>
    <property type="match status" value="11"/>
</dbReference>
<evidence type="ECO:0000256" key="8">
    <source>
        <dbReference type="ARBA" id="ARBA00023157"/>
    </source>
</evidence>
<evidence type="ECO:0000256" key="11">
    <source>
        <dbReference type="SAM" id="SignalP"/>
    </source>
</evidence>
<evidence type="ECO:0000256" key="1">
    <source>
        <dbReference type="ARBA" id="ARBA00004498"/>
    </source>
</evidence>
<dbReference type="InterPro" id="IPR002223">
    <property type="entry name" value="Kunitz_BPTI"/>
</dbReference>
<feature type="domain" description="VWFA" evidence="12">
    <location>
        <begin position="1393"/>
        <end position="1564"/>
    </location>
</feature>
<dbReference type="GeneID" id="113032588"/>
<dbReference type="InterPro" id="IPR036465">
    <property type="entry name" value="vWFA_dom_sf"/>
</dbReference>
<keyword evidence="2" id="KW-0964">Secreted</keyword>
<dbReference type="SMART" id="SM00327">
    <property type="entry name" value="VWA"/>
    <property type="match status" value="10"/>
</dbReference>
<feature type="compositionally biased region" description="Gly residues" evidence="10">
    <location>
        <begin position="1978"/>
        <end position="1987"/>
    </location>
</feature>
<evidence type="ECO:0008006" key="16">
    <source>
        <dbReference type="Google" id="ProtNLM"/>
    </source>
</evidence>
<sequence>MEWRRAALVGLIMAACFCSSGAQTTVCTEEAVADIVFLVDGSWSIGAENFEQIRQFLFTLLDSFDVSPDHVRIGLVQYSDNPLTEFLLNTFENKDDILNNIIKLPYRGGGTMTGKGLEFMSNEHFVGKAGSRAAQKVPQIAVVITDGKSQDDVESHAKNLRRRGIVLYAIGIKDADASQLREIANDDQHVYSVSDFAALQGISQNIIQTLCTTVEEAKRQLLQLSPECARATVADIVFLVDSSSSIGIDNFEEIRQFLRSFILGLDIGPDKIRIGLAQYSDETYQEFLLKDHMDKDSLLAEVDQFPYRTGGTETGKAIDFLQSAYFTQEAGSRASQRVPQFAVVITDGDSTDDVVEPAKRLRDQGVIIFAIGVGDVNQQQLESIVNLPAHHFLYTIDSYQALQRLTDSLLQTVCISVESRSQALAEKFADIFFLVDSGISQADFQQVRTILVRLVNQLNIGASGNRLGLAQYSTVTKVEFLLNAFQTKEAALTGVRSFRQSRLKPNQPRNLGSALEYASSNFFTNESGSRASQGFRQFLVVLSGKDSDDPVFKQTRLIKSLGVTIVGVSFGASMDEMRVIATAPYVYESTFNAVPTLKTIFEREEEEITLTHDCKAAKLADFVFIVDESGSIGSENFDLVRSFLLSIVSGFDVGDKRVRVGIVTYSDQATALVYLNNFNETDSLLNFIKILPYRGGGTNTGAALDFTRKNIFTEDAGSRKDKGVQQVAVVITDGESQDNVTEAAAALRRAGVTVYAVGVQNANEAELNQIASHPPNKHVFIVDTFDKLKGLKKNLQKTLCYNIIHQAVSVSTRRAGIKEGCVQTDEADMFFLIDHSGSIHPTDFYDMKKFIIEFINTFRIGPQHIRMGVAKYADSPNLEFDLTDYTDASTLEKAVEEIRQVGGGTQTGQALEFMSPHFERAVVTRGHKVPEFLVVITDGKSQDKVKVPAERLRKQGVIVYTIGVKDADVPELEEISGDPKRTFFVNNFDALKSIKDEIITDICSTDVCKDIPGDLVFLIDSSGSIYAEDYTKMKEFMKSVIRKSIIGKNEVHVGVMQFSTVQSLEFPLNVHYSKEEMSTAIDSMKQMGGGTYTGKAIREVSQYFDAARGGRPSLRQRLVVITDGEAQDAVKRPAEDLRAKGVVVYAIGVVDANTTQLLEISGSQDRMYAERDFDALRDLESQVALELCDPERECKKTERADIIFLVDGSTSITLEKFRSMQKFMQSMVNQTTVGKDLTRFGVILYANEPKSIFTLNQFSSKQEVSQAIMALKSPYGDTYTGKALKYALQFFDANYGGRAELQVPQILMVITDGDATDPHSLNEPSAALRNKGVTVFSIGVEGANKKQLEVMAGQDKARVFYVDNFDALEKLYKNITEVLCNSTKPVCEKQRADLVFLVDQSGSINQADYAIMKNFTIDLINSFKVSEDLVRAGFAQFSSTFQHEFYLNQFYTEKEMSDHILKMSQSGGGTNIGLALTSIKEYFEALRGSRKSEGISQNLVLITDGESQDDVEDPAIELRDLGIEVFAIGIGDVHILELLQITGTPENLFTVQNFGSLENIKQKVVDTICKSKPPPDRPSCTIDIAMGFDISRRRNPNEVLVSGHNQLRTSLPEIANYVSSVQGLCCLDPEPIKPNVAYRIVSRDGNTVEDFSFVPYSDGVVTKVMDFNLAEPTYFNTALLRSFGEKFKLQSKAGVKVLVIFSDGFDEDVVMLENESELLRQSGVNALLVVALEGARYPAQLQMVEFGRGFGYKLPLSIGVPSIGSTILKQIDAVSNRECCNVMCKCSGHEGIRGSRGPPGSKGTVGQKGHPGFPGEEGLAGGRGLPGPSGPQGVQGCSGIRGQKGFRGLRGERGEDGEDGLSGVDGEQGVTGRDGARGERGHLGNPGIPGITGETGVKGQQGLRGDPGQPGADNTSPGAKGDPGNPGLPGAPGQDGRFGESGIVGNPGPNGRRGRLGDKGAAGPPGDLGLEGSPGASGPQGPGGVRGQPGPRGIPGLPGPQGGPGPAGDPGLPGRIGGNGQKGQPGDPGDEGAPGPDGPRGMPGQDGRDGYGPAGPRGAKGDPGFPGYPGLRGEEGLQGPKGYPGPKGNRGRGGNAGLPGESGVPGEPGYPGHRGPRGSPGGKDMTDCQLITYIRDNCACSADQSACPAYPTELVFGLDMSDDVTPGDFGRQRSALLSLLNDISIAESNCPHGARVAVVGYNTYTKYLIRFQDYRRKAQLLEAVRNIAQERTSNKRQLGAAMRFVGQNIFKRVRAGIMMRKVVVFFSSGPTEGANDIVTAMMEYRALNIVPAVISLRNTPDIEQAMQVDDSRNFVFTVLGERATGLRKVRNCAICYDPCRRAEECTFIQEPVLPQQADVDLVMVLDSSREIQADEYAGARQLLSSVVEQLVVSPQPRRAGRQARVALVQQSTKVEFGLQTYQNAGDMKTYMMQNMQQQGGSLALGQMLDYTLREVLLKAGQSRSKRAVLTVVGTKTAYRDQAKLRYISQKAKCEGVALFVVTVGDRYNRTEVEELASVPIQQHLIRLDRLKADEQGYAQRFIRVFLSALNKGVTSYPPPSLRRACDQLGGQEGGQIFITGQGVAQLEDVFGEEVEEDFQEQTGGQIQTGQLDVIDALIRGNGQKVISDTHAKARCQLPADIGNQCKKYATAWFFDTNVGACSRFWYGGCGGNANRFRTEYECFQTCGNQHPNVVEKTLPASFASQDSCILPQDQGSCDNYTMMWFFDATQKECARFWYGGCGGNKNRFLTQEECQSLCGTKIR</sequence>
<dbReference type="PRINTS" id="PR00759">
    <property type="entry name" value="BASICPTASE"/>
</dbReference>
<evidence type="ECO:0000256" key="3">
    <source>
        <dbReference type="ARBA" id="ARBA00022530"/>
    </source>
</evidence>
<feature type="chain" id="PRO_5044214252" description="Collagen type VI alpha 6 chain" evidence="11">
    <location>
        <begin position="23"/>
        <end position="2763"/>
    </location>
</feature>
<dbReference type="CDD" id="cd01450">
    <property type="entry name" value="vWFA_subfamily_ECM"/>
    <property type="match status" value="4"/>
</dbReference>
<dbReference type="PANTHER" id="PTHR24020:SF86">
    <property type="entry name" value="COLLAGEN, TYPE VI, ALPHA 4"/>
    <property type="match status" value="1"/>
</dbReference>
<dbReference type="PROSITE" id="PS50279">
    <property type="entry name" value="BPTI_KUNITZ_2"/>
    <property type="match status" value="2"/>
</dbReference>
<dbReference type="Ensembl" id="ENSACLT00000056061.1">
    <property type="protein sequence ID" value="ENSACLP00000056474.1"/>
    <property type="gene ID" value="ENSACLG00000014254.2"/>
</dbReference>
<dbReference type="PROSITE" id="PS00280">
    <property type="entry name" value="BPTI_KUNITZ_1"/>
    <property type="match status" value="2"/>
</dbReference>
<keyword evidence="8" id="KW-1015">Disulfide bond</keyword>
<dbReference type="Gene3D" id="4.10.410.10">
    <property type="entry name" value="Pancreatic trypsin inhibitor Kunitz domain"/>
    <property type="match status" value="2"/>
</dbReference>
<keyword evidence="5" id="KW-0677">Repeat</keyword>
<dbReference type="Pfam" id="PF00092">
    <property type="entry name" value="VWA"/>
    <property type="match status" value="10"/>
</dbReference>
<dbReference type="InterPro" id="IPR050525">
    <property type="entry name" value="ECM_Assembly_Org"/>
</dbReference>
<dbReference type="PANTHER" id="PTHR24020">
    <property type="entry name" value="COLLAGEN ALPHA"/>
    <property type="match status" value="1"/>
</dbReference>
<keyword evidence="15" id="KW-1185">Reference proteome</keyword>
<feature type="domain" description="VWFA" evidence="12">
    <location>
        <begin position="2153"/>
        <end position="2333"/>
    </location>
</feature>
<dbReference type="Gene3D" id="3.40.50.410">
    <property type="entry name" value="von Willebrand factor, type A domain"/>
    <property type="match status" value="10"/>
</dbReference>
<dbReference type="CDD" id="cd22631">
    <property type="entry name" value="Kunitz_collagen_alpha6_VI-like"/>
    <property type="match status" value="1"/>
</dbReference>
<evidence type="ECO:0000313" key="14">
    <source>
        <dbReference type="Ensembl" id="ENSACLP00000056474.1"/>
    </source>
</evidence>
<dbReference type="GeneTree" id="ENSGT00940000155619"/>
<dbReference type="Pfam" id="PF01391">
    <property type="entry name" value="Collagen"/>
    <property type="match status" value="2"/>
</dbReference>
<feature type="region of interest" description="Disordered" evidence="10">
    <location>
        <begin position="1792"/>
        <end position="2123"/>
    </location>
</feature>
<gene>
    <name evidence="14" type="primary">COL6A6</name>
</gene>
<reference evidence="14" key="1">
    <citation type="submission" date="2018-05" db="EMBL/GenBank/DDBJ databases">
        <authorList>
            <person name="Datahose"/>
        </authorList>
    </citation>
    <scope>NUCLEOTIDE SEQUENCE</scope>
</reference>
<keyword evidence="3" id="KW-0272">Extracellular matrix</keyword>
<evidence type="ECO:0000256" key="5">
    <source>
        <dbReference type="ARBA" id="ARBA00022737"/>
    </source>
</evidence>
<feature type="domain" description="VWFA" evidence="12">
    <location>
        <begin position="1201"/>
        <end position="1375"/>
    </location>
</feature>
<dbReference type="CDD" id="cd01472">
    <property type="entry name" value="vWA_collagen"/>
    <property type="match status" value="4"/>
</dbReference>
<evidence type="ECO:0000259" key="12">
    <source>
        <dbReference type="PROSITE" id="PS50234"/>
    </source>
</evidence>
<feature type="domain" description="VWFA" evidence="12">
    <location>
        <begin position="2360"/>
        <end position="2549"/>
    </location>
</feature>
<comment type="subcellular location">
    <subcellularLocation>
        <location evidence="1">Secreted</location>
        <location evidence="1">Extracellular space</location>
        <location evidence="1">Extracellular matrix</location>
    </subcellularLocation>
</comment>
<feature type="domain" description="VWFA" evidence="12">
    <location>
        <begin position="828"/>
        <end position="998"/>
    </location>
</feature>
<protein>
    <recommendedName>
        <fullName evidence="16">Collagen type VI alpha 6 chain</fullName>
    </recommendedName>
</protein>
<proteinExistence type="predicted"/>
<dbReference type="GO" id="GO:0004867">
    <property type="term" value="F:serine-type endopeptidase inhibitor activity"/>
    <property type="evidence" value="ECO:0007669"/>
    <property type="project" value="InterPro"/>
</dbReference>
<feature type="domain" description="BPTI/Kunitz inhibitor" evidence="13">
    <location>
        <begin position="2635"/>
        <end position="2686"/>
    </location>
</feature>
<dbReference type="GO" id="GO:0007155">
    <property type="term" value="P:cell adhesion"/>
    <property type="evidence" value="ECO:0007669"/>
    <property type="project" value="UniProtKB-KW"/>
</dbReference>
<feature type="compositionally biased region" description="Low complexity" evidence="10">
    <location>
        <begin position="2077"/>
        <end position="2087"/>
    </location>
</feature>
<reference evidence="14" key="3">
    <citation type="submission" date="2025-09" db="UniProtKB">
        <authorList>
            <consortium name="Ensembl"/>
        </authorList>
    </citation>
    <scope>IDENTIFICATION</scope>
</reference>
<feature type="domain" description="VWFA" evidence="12">
    <location>
        <begin position="430"/>
        <end position="623"/>
    </location>
</feature>
<evidence type="ECO:0000256" key="6">
    <source>
        <dbReference type="ARBA" id="ARBA00022889"/>
    </source>
</evidence>
<evidence type="ECO:0000256" key="4">
    <source>
        <dbReference type="ARBA" id="ARBA00022729"/>
    </source>
</evidence>
<dbReference type="PRINTS" id="PR00453">
    <property type="entry name" value="VWFADOMAIN"/>
</dbReference>
<dbReference type="GO" id="GO:0005581">
    <property type="term" value="C:collagen trimer"/>
    <property type="evidence" value="ECO:0007669"/>
    <property type="project" value="UniProtKB-KW"/>
</dbReference>
<feature type="compositionally biased region" description="Gly residues" evidence="10">
    <location>
        <begin position="2014"/>
        <end position="2023"/>
    </location>
</feature>
<dbReference type="FunFam" id="3.40.50.410:FF:000021">
    <property type="entry name" value="Collagen, type VI, alpha 3"/>
    <property type="match status" value="1"/>
</dbReference>
<keyword evidence="6" id="KW-0130">Cell adhesion</keyword>
<evidence type="ECO:0000256" key="10">
    <source>
        <dbReference type="SAM" id="MobiDB-lite"/>
    </source>
</evidence>
<evidence type="ECO:0000256" key="7">
    <source>
        <dbReference type="ARBA" id="ARBA00023119"/>
    </source>
</evidence>
<dbReference type="InterPro" id="IPR002035">
    <property type="entry name" value="VWF_A"/>
</dbReference>
<dbReference type="RefSeq" id="XP_026041363.1">
    <property type="nucleotide sequence ID" value="XM_026185578.1"/>
</dbReference>
<dbReference type="FunFam" id="3.40.50.410:FF:000004">
    <property type="entry name" value="collagen alpha-6(VI) chain"/>
    <property type="match status" value="6"/>
</dbReference>
<dbReference type="InterPro" id="IPR008160">
    <property type="entry name" value="Collagen"/>
</dbReference>
<dbReference type="InterPro" id="IPR036880">
    <property type="entry name" value="Kunitz_BPTI_sf"/>
</dbReference>
<dbReference type="FunFam" id="4.10.410.10:FF:000020">
    <property type="entry name" value="Collagen, type VI, alpha 3"/>
    <property type="match status" value="2"/>
</dbReference>
<feature type="signal peptide" evidence="11">
    <location>
        <begin position="1"/>
        <end position="22"/>
    </location>
</feature>
<feature type="domain" description="VWFA" evidence="12">
    <location>
        <begin position="621"/>
        <end position="795"/>
    </location>
</feature>
<feature type="domain" description="VWFA" evidence="12">
    <location>
        <begin position="34"/>
        <end position="206"/>
    </location>
</feature>
<dbReference type="SUPFAM" id="SSF57362">
    <property type="entry name" value="BPTI-like"/>
    <property type="match status" value="2"/>
</dbReference>
<keyword evidence="4 11" id="KW-0732">Signal</keyword>
<feature type="compositionally biased region" description="Low complexity" evidence="10">
    <location>
        <begin position="2024"/>
        <end position="2034"/>
    </location>
</feature>
<dbReference type="Pfam" id="PF00014">
    <property type="entry name" value="Kunitz_BPTI"/>
    <property type="match status" value="2"/>
</dbReference>
<reference evidence="14" key="2">
    <citation type="submission" date="2025-08" db="UniProtKB">
        <authorList>
            <consortium name="Ensembl"/>
        </authorList>
    </citation>
    <scope>IDENTIFICATION</scope>
</reference>
<organism evidence="14 15">
    <name type="scientific">Astatotilapia calliptera</name>
    <name type="common">Eastern happy</name>
    <name type="synonym">Chromis callipterus</name>
    <dbReference type="NCBI Taxonomy" id="8154"/>
    <lineage>
        <taxon>Eukaryota</taxon>
        <taxon>Metazoa</taxon>
        <taxon>Chordata</taxon>
        <taxon>Craniata</taxon>
        <taxon>Vertebrata</taxon>
        <taxon>Euteleostomi</taxon>
        <taxon>Actinopterygii</taxon>
        <taxon>Neopterygii</taxon>
        <taxon>Teleostei</taxon>
        <taxon>Neoteleostei</taxon>
        <taxon>Acanthomorphata</taxon>
        <taxon>Ovalentaria</taxon>
        <taxon>Cichlomorphae</taxon>
        <taxon>Cichliformes</taxon>
        <taxon>Cichlidae</taxon>
        <taxon>African cichlids</taxon>
        <taxon>Pseudocrenilabrinae</taxon>
        <taxon>Haplochromini</taxon>
        <taxon>Astatotilapia</taxon>
    </lineage>
</organism>
<dbReference type="PROSITE" id="PS51257">
    <property type="entry name" value="PROKAR_LIPOPROTEIN"/>
    <property type="match status" value="1"/>
</dbReference>
<evidence type="ECO:0000259" key="13">
    <source>
        <dbReference type="PROSITE" id="PS50279"/>
    </source>
</evidence>
<dbReference type="InterPro" id="IPR020901">
    <property type="entry name" value="Prtase_inh_Kunz-CS"/>
</dbReference>
<feature type="domain" description="BPTI/Kunitz inhibitor" evidence="13">
    <location>
        <begin position="2708"/>
        <end position="2758"/>
    </location>
</feature>
<name>A0AAX7THS9_ASTCA</name>
<feature type="domain" description="VWFA" evidence="12">
    <location>
        <begin position="235"/>
        <end position="409"/>
    </location>
</feature>
<keyword evidence="9" id="KW-0325">Glycoprotein</keyword>
<dbReference type="PROSITE" id="PS50234">
    <property type="entry name" value="VWFA"/>
    <property type="match status" value="10"/>
</dbReference>